<sequence>MKQRQAGGLAAWFVRALGLALLGLALSFAAFRAPDRPLESLVARWAPPPSQFIELPLRGRTQLVHLRDEGPQTDLLPLVLIHGTSDSLHVWDAWVRELSKTRRVIRMDLPGFGLTGPAADGDYRIGAYVDFLWAVLDRLQLRRVVLSGNSLGGEVAWMSAARQPERVAGLLLLDPSGLPFEPEALPPGFIASRFAPTAFLSRFLLPRPVVKASVESVLGDPAKLSAAELDRYFEITLREGNRQALAERVQAFLAEVHTDLYKQAWQGLQTPVLLIWGERDRLIPPKTAQQYQALRAPGAPPAELRLLPGVGHVPQLEAPEAALAAARPFLDSLR</sequence>
<name>A0A931NJ38_9BURK</name>
<dbReference type="Proteomes" id="UP000613266">
    <property type="component" value="Unassembled WGS sequence"/>
</dbReference>
<dbReference type="PANTHER" id="PTHR46438:SF11">
    <property type="entry name" value="LIPASE-RELATED"/>
    <property type="match status" value="1"/>
</dbReference>
<dbReference type="PANTHER" id="PTHR46438">
    <property type="entry name" value="ALPHA/BETA-HYDROLASES SUPERFAMILY PROTEIN"/>
    <property type="match status" value="1"/>
</dbReference>
<dbReference type="AlphaFoldDB" id="A0A931NJ38"/>
<dbReference type="SUPFAM" id="SSF53474">
    <property type="entry name" value="alpha/beta-Hydrolases"/>
    <property type="match status" value="1"/>
</dbReference>
<evidence type="ECO:0000313" key="2">
    <source>
        <dbReference type="EMBL" id="MBH9578629.1"/>
    </source>
</evidence>
<gene>
    <name evidence="2" type="ORF">I7X39_17185</name>
</gene>
<reference evidence="2" key="1">
    <citation type="submission" date="2020-12" db="EMBL/GenBank/DDBJ databases">
        <title>The genome sequence of Inhella sp. 1Y17.</title>
        <authorList>
            <person name="Liu Y."/>
        </authorList>
    </citation>
    <scope>NUCLEOTIDE SEQUENCE</scope>
    <source>
        <strain evidence="2">1Y17</strain>
    </source>
</reference>
<evidence type="ECO:0000259" key="1">
    <source>
        <dbReference type="Pfam" id="PF00561"/>
    </source>
</evidence>
<dbReference type="RefSeq" id="WP_198112396.1">
    <property type="nucleotide sequence ID" value="NZ_JAEDAK010000013.1"/>
</dbReference>
<keyword evidence="3" id="KW-1185">Reference proteome</keyword>
<proteinExistence type="predicted"/>
<dbReference type="GO" id="GO:0016787">
    <property type="term" value="F:hydrolase activity"/>
    <property type="evidence" value="ECO:0007669"/>
    <property type="project" value="UniProtKB-KW"/>
</dbReference>
<feature type="domain" description="AB hydrolase-1" evidence="1">
    <location>
        <begin position="77"/>
        <end position="319"/>
    </location>
</feature>
<dbReference type="InterPro" id="IPR000073">
    <property type="entry name" value="AB_hydrolase_1"/>
</dbReference>
<dbReference type="EMBL" id="JAEDAK010000013">
    <property type="protein sequence ID" value="MBH9578629.1"/>
    <property type="molecule type" value="Genomic_DNA"/>
</dbReference>
<accession>A0A931NJ38</accession>
<dbReference type="PRINTS" id="PR00111">
    <property type="entry name" value="ABHYDROLASE"/>
</dbReference>
<evidence type="ECO:0000313" key="3">
    <source>
        <dbReference type="Proteomes" id="UP000613266"/>
    </source>
</evidence>
<dbReference type="Pfam" id="PF00561">
    <property type="entry name" value="Abhydrolase_1"/>
    <property type="match status" value="1"/>
</dbReference>
<comment type="caution">
    <text evidence="2">The sequence shown here is derived from an EMBL/GenBank/DDBJ whole genome shotgun (WGS) entry which is preliminary data.</text>
</comment>
<dbReference type="InterPro" id="IPR029058">
    <property type="entry name" value="AB_hydrolase_fold"/>
</dbReference>
<protein>
    <submittedName>
        <fullName evidence="2">Alpha/beta fold hydrolase</fullName>
    </submittedName>
</protein>
<dbReference type="Gene3D" id="3.40.50.1820">
    <property type="entry name" value="alpha/beta hydrolase"/>
    <property type="match status" value="1"/>
</dbReference>
<keyword evidence="2" id="KW-0378">Hydrolase</keyword>
<organism evidence="2 3">
    <name type="scientific">Inhella proteolytica</name>
    <dbReference type="NCBI Taxonomy" id="2795029"/>
    <lineage>
        <taxon>Bacteria</taxon>
        <taxon>Pseudomonadati</taxon>
        <taxon>Pseudomonadota</taxon>
        <taxon>Betaproteobacteria</taxon>
        <taxon>Burkholderiales</taxon>
        <taxon>Sphaerotilaceae</taxon>
        <taxon>Inhella</taxon>
    </lineage>
</organism>